<comment type="caution">
    <text evidence="2">The sequence shown here is derived from an EMBL/GenBank/DDBJ whole genome shotgun (WGS) entry which is preliminary data.</text>
</comment>
<accession>A0A9P9EJL7</accession>
<gene>
    <name evidence="2" type="ORF">B0J11DRAFT_34024</name>
</gene>
<proteinExistence type="predicted"/>
<dbReference type="AlphaFoldDB" id="A0A9P9EJL7"/>
<dbReference type="Gene3D" id="1.10.405.20">
    <property type="match status" value="1"/>
</dbReference>
<dbReference type="OrthoDB" id="68575at2759"/>
<dbReference type="Pfam" id="PF13450">
    <property type="entry name" value="NAD_binding_8"/>
    <property type="match status" value="1"/>
</dbReference>
<dbReference type="Gene3D" id="3.30.70.1990">
    <property type="match status" value="1"/>
</dbReference>
<dbReference type="EMBL" id="JAGMWT010000001">
    <property type="protein sequence ID" value="KAH7139045.1"/>
    <property type="molecule type" value="Genomic_DNA"/>
</dbReference>
<dbReference type="Proteomes" id="UP000700596">
    <property type="component" value="Unassembled WGS sequence"/>
</dbReference>
<evidence type="ECO:0000313" key="3">
    <source>
        <dbReference type="Proteomes" id="UP000700596"/>
    </source>
</evidence>
<dbReference type="InterPro" id="IPR050281">
    <property type="entry name" value="Flavin_monoamine_oxidase"/>
</dbReference>
<organism evidence="2 3">
    <name type="scientific">Dendryphion nanum</name>
    <dbReference type="NCBI Taxonomy" id="256645"/>
    <lineage>
        <taxon>Eukaryota</taxon>
        <taxon>Fungi</taxon>
        <taxon>Dikarya</taxon>
        <taxon>Ascomycota</taxon>
        <taxon>Pezizomycotina</taxon>
        <taxon>Dothideomycetes</taxon>
        <taxon>Pleosporomycetidae</taxon>
        <taxon>Pleosporales</taxon>
        <taxon>Torulaceae</taxon>
        <taxon>Dendryphion</taxon>
    </lineage>
</organism>
<name>A0A9P9EJL7_9PLEO</name>
<evidence type="ECO:0000313" key="2">
    <source>
        <dbReference type="EMBL" id="KAH7139045.1"/>
    </source>
</evidence>
<keyword evidence="3" id="KW-1185">Reference proteome</keyword>
<protein>
    <submittedName>
        <fullName evidence="2">Amine oxidase, flavin-containing superfamily</fullName>
    </submittedName>
</protein>
<keyword evidence="1" id="KW-0732">Signal</keyword>
<dbReference type="Gene3D" id="3.50.50.60">
    <property type="entry name" value="FAD/NAD(P)-binding domain"/>
    <property type="match status" value="1"/>
</dbReference>
<sequence length="486" mass="53387">MRSLIFSVALWSQALSYASATNPEIPNTDPKSWNPADIIEVDVAIIGGGSAGTYAAISLKDQGKKVIVIEKKNRIGGHTETYIDPETGTPIDMGVLIWHNTTIVRDYFKRFDIPLIRYGSDADPNNPPPQPAYYDLGTGKPVTVVPAAPGDTSAAFAALGAWLAKYPQLNNGLFVPEPVPEDLLLPFGKFVEKYNLQAALPTIYNYNPGLGDVLTGPTFEQIRVFGLSLLQQLATGFLTTARHNNSELYTRAQSELLSTSPSSLLLCTTIQTTHRTPSLTTLVVRTSSGLKLIHARRLLVTTPPKTDLLPFTLTKNETSIFSRFVNGGYYTSIVRNTGLPDSLSITNALQSSPYNLPVLPAVYTIQSTPVPGLKLAYYGTPLSSNSYPISDRTVQTDIINAIKTLQKANPDKFNQTDPQFEEYSSHSPFYLQAKPEDTRSGFYKRLYALQGVGGTWWTGASWRAQDSSEIWRYTAELVLPKLLAEL</sequence>
<dbReference type="GO" id="GO:0016491">
    <property type="term" value="F:oxidoreductase activity"/>
    <property type="evidence" value="ECO:0007669"/>
    <property type="project" value="TreeGrafter"/>
</dbReference>
<feature type="chain" id="PRO_5040492513" evidence="1">
    <location>
        <begin position="21"/>
        <end position="486"/>
    </location>
</feature>
<dbReference type="PANTHER" id="PTHR10742:SF419">
    <property type="entry name" value="AMINE OXIDASE DOMAIN-CONTAINING PROTEIN-RELATED"/>
    <property type="match status" value="1"/>
</dbReference>
<feature type="signal peptide" evidence="1">
    <location>
        <begin position="1"/>
        <end position="20"/>
    </location>
</feature>
<dbReference type="PANTHER" id="PTHR10742">
    <property type="entry name" value="FLAVIN MONOAMINE OXIDASE"/>
    <property type="match status" value="1"/>
</dbReference>
<dbReference type="InterPro" id="IPR036188">
    <property type="entry name" value="FAD/NAD-bd_sf"/>
</dbReference>
<evidence type="ECO:0000256" key="1">
    <source>
        <dbReference type="SAM" id="SignalP"/>
    </source>
</evidence>
<reference evidence="2" key="1">
    <citation type="journal article" date="2021" name="Nat. Commun.">
        <title>Genetic determinants of endophytism in the Arabidopsis root mycobiome.</title>
        <authorList>
            <person name="Mesny F."/>
            <person name="Miyauchi S."/>
            <person name="Thiergart T."/>
            <person name="Pickel B."/>
            <person name="Atanasova L."/>
            <person name="Karlsson M."/>
            <person name="Huettel B."/>
            <person name="Barry K.W."/>
            <person name="Haridas S."/>
            <person name="Chen C."/>
            <person name="Bauer D."/>
            <person name="Andreopoulos W."/>
            <person name="Pangilinan J."/>
            <person name="LaButti K."/>
            <person name="Riley R."/>
            <person name="Lipzen A."/>
            <person name="Clum A."/>
            <person name="Drula E."/>
            <person name="Henrissat B."/>
            <person name="Kohler A."/>
            <person name="Grigoriev I.V."/>
            <person name="Martin F.M."/>
            <person name="Hacquard S."/>
        </authorList>
    </citation>
    <scope>NUCLEOTIDE SEQUENCE</scope>
    <source>
        <strain evidence="2">MPI-CAGE-CH-0243</strain>
    </source>
</reference>
<dbReference type="SUPFAM" id="SSF51905">
    <property type="entry name" value="FAD/NAD(P)-binding domain"/>
    <property type="match status" value="1"/>
</dbReference>